<dbReference type="EMBL" id="PJQY01001953">
    <property type="protein sequence ID" value="PQP97924.1"/>
    <property type="molecule type" value="Genomic_DNA"/>
</dbReference>
<keyword evidence="3" id="KW-1185">Reference proteome</keyword>
<reference evidence="2 3" key="1">
    <citation type="submission" date="2018-02" db="EMBL/GenBank/DDBJ databases">
        <title>Draft genome of wild Prunus yedoensis var. nudiflora.</title>
        <authorList>
            <person name="Baek S."/>
            <person name="Kim J.-H."/>
            <person name="Choi K."/>
            <person name="Kim G.-B."/>
            <person name="Cho A."/>
            <person name="Jang H."/>
            <person name="Shin C.-H."/>
            <person name="Yu H.-J."/>
            <person name="Mun J.-H."/>
        </authorList>
    </citation>
    <scope>NUCLEOTIDE SEQUENCE [LARGE SCALE GENOMIC DNA]</scope>
    <source>
        <strain evidence="3">cv. Jeju island</strain>
        <tissue evidence="2">Leaf</tissue>
    </source>
</reference>
<feature type="region of interest" description="Disordered" evidence="1">
    <location>
        <begin position="69"/>
        <end position="91"/>
    </location>
</feature>
<dbReference type="Proteomes" id="UP000250321">
    <property type="component" value="Unassembled WGS sequence"/>
</dbReference>
<name>A0A314XSK7_PRUYE</name>
<gene>
    <name evidence="2" type="ORF">Pyn_07458</name>
</gene>
<evidence type="ECO:0000313" key="2">
    <source>
        <dbReference type="EMBL" id="PQP97924.1"/>
    </source>
</evidence>
<evidence type="ECO:0000256" key="1">
    <source>
        <dbReference type="SAM" id="MobiDB-lite"/>
    </source>
</evidence>
<organism evidence="2 3">
    <name type="scientific">Prunus yedoensis var. nudiflora</name>
    <dbReference type="NCBI Taxonomy" id="2094558"/>
    <lineage>
        <taxon>Eukaryota</taxon>
        <taxon>Viridiplantae</taxon>
        <taxon>Streptophyta</taxon>
        <taxon>Embryophyta</taxon>
        <taxon>Tracheophyta</taxon>
        <taxon>Spermatophyta</taxon>
        <taxon>Magnoliopsida</taxon>
        <taxon>eudicotyledons</taxon>
        <taxon>Gunneridae</taxon>
        <taxon>Pentapetalae</taxon>
        <taxon>rosids</taxon>
        <taxon>fabids</taxon>
        <taxon>Rosales</taxon>
        <taxon>Rosaceae</taxon>
        <taxon>Amygdaloideae</taxon>
        <taxon>Amygdaleae</taxon>
        <taxon>Prunus</taxon>
    </lineage>
</organism>
<comment type="caution">
    <text evidence="2">The sequence shown here is derived from an EMBL/GenBank/DDBJ whole genome shotgun (WGS) entry which is preliminary data.</text>
</comment>
<protein>
    <submittedName>
        <fullName evidence="2">Uncharacterized protein</fullName>
    </submittedName>
</protein>
<accession>A0A314XSK7</accession>
<evidence type="ECO:0000313" key="3">
    <source>
        <dbReference type="Proteomes" id="UP000250321"/>
    </source>
</evidence>
<proteinExistence type="predicted"/>
<dbReference type="AlphaFoldDB" id="A0A314XSK7"/>
<sequence>MELGVQEWAWSLTEGAGTWNPSTDKRSAICCSNKPAFFVPQRRVIFPRRCQRRKTLPNYRQSGILQSHLSHSPHSATGVKKPTISPQPQSISGQICASHMTSDTDFMRTTLHTLPFHTILIAPTLGHKSA</sequence>